<evidence type="ECO:0000313" key="1">
    <source>
        <dbReference type="EMBL" id="KAL0286694.1"/>
    </source>
</evidence>
<accession>A0AAW2IWH8</accession>
<proteinExistence type="predicted"/>
<organism evidence="1">
    <name type="scientific">Sesamum radiatum</name>
    <name type="common">Black benniseed</name>
    <dbReference type="NCBI Taxonomy" id="300843"/>
    <lineage>
        <taxon>Eukaryota</taxon>
        <taxon>Viridiplantae</taxon>
        <taxon>Streptophyta</taxon>
        <taxon>Embryophyta</taxon>
        <taxon>Tracheophyta</taxon>
        <taxon>Spermatophyta</taxon>
        <taxon>Magnoliopsida</taxon>
        <taxon>eudicotyledons</taxon>
        <taxon>Gunneridae</taxon>
        <taxon>Pentapetalae</taxon>
        <taxon>asterids</taxon>
        <taxon>lamiids</taxon>
        <taxon>Lamiales</taxon>
        <taxon>Pedaliaceae</taxon>
        <taxon>Sesamum</taxon>
    </lineage>
</organism>
<reference evidence="1" key="2">
    <citation type="journal article" date="2024" name="Plant">
        <title>Genomic evolution and insights into agronomic trait innovations of Sesamum species.</title>
        <authorList>
            <person name="Miao H."/>
            <person name="Wang L."/>
            <person name="Qu L."/>
            <person name="Liu H."/>
            <person name="Sun Y."/>
            <person name="Le M."/>
            <person name="Wang Q."/>
            <person name="Wei S."/>
            <person name="Zheng Y."/>
            <person name="Lin W."/>
            <person name="Duan Y."/>
            <person name="Cao H."/>
            <person name="Xiong S."/>
            <person name="Wang X."/>
            <person name="Wei L."/>
            <person name="Li C."/>
            <person name="Ma Q."/>
            <person name="Ju M."/>
            <person name="Zhao R."/>
            <person name="Li G."/>
            <person name="Mu C."/>
            <person name="Tian Q."/>
            <person name="Mei H."/>
            <person name="Zhang T."/>
            <person name="Gao T."/>
            <person name="Zhang H."/>
        </authorList>
    </citation>
    <scope>NUCLEOTIDE SEQUENCE</scope>
    <source>
        <strain evidence="1">G02</strain>
    </source>
</reference>
<dbReference type="AlphaFoldDB" id="A0AAW2IWH8"/>
<protein>
    <submittedName>
        <fullName evidence="1">Uncharacterized protein</fullName>
    </submittedName>
</protein>
<comment type="caution">
    <text evidence="1">The sequence shown here is derived from an EMBL/GenBank/DDBJ whole genome shotgun (WGS) entry which is preliminary data.</text>
</comment>
<sequence length="69" mass="6866">MESVVGVSAVGGSALPAAFSLLSSAVLAVSESVSLGLVKVDLLSDTEEAVIGAVFASFHSILSYPQVGQ</sequence>
<dbReference type="EMBL" id="JACGWJ010000933">
    <property type="protein sequence ID" value="KAL0286694.1"/>
    <property type="molecule type" value="Genomic_DNA"/>
</dbReference>
<name>A0AAW2IWH8_SESRA</name>
<reference evidence="1" key="1">
    <citation type="submission" date="2020-06" db="EMBL/GenBank/DDBJ databases">
        <authorList>
            <person name="Li T."/>
            <person name="Hu X."/>
            <person name="Zhang T."/>
            <person name="Song X."/>
            <person name="Zhang H."/>
            <person name="Dai N."/>
            <person name="Sheng W."/>
            <person name="Hou X."/>
            <person name="Wei L."/>
        </authorList>
    </citation>
    <scope>NUCLEOTIDE SEQUENCE</scope>
    <source>
        <strain evidence="1">G02</strain>
        <tissue evidence="1">Leaf</tissue>
    </source>
</reference>
<gene>
    <name evidence="1" type="ORF">Sradi_7142200</name>
</gene>